<keyword evidence="2" id="KW-1185">Reference proteome</keyword>
<dbReference type="EMBL" id="CP046522">
    <property type="protein sequence ID" value="QGU96793.1"/>
    <property type="molecule type" value="Genomic_DNA"/>
</dbReference>
<dbReference type="Proteomes" id="UP000422764">
    <property type="component" value="Chromosome"/>
</dbReference>
<dbReference type="AlphaFoldDB" id="A0A6I6EWR7"/>
<name>A0A6I6EWR7_9CLOT</name>
<organism evidence="1 2">
    <name type="scientific">Clostridium bovifaecis</name>
    <dbReference type="NCBI Taxonomy" id="2184719"/>
    <lineage>
        <taxon>Bacteria</taxon>
        <taxon>Bacillati</taxon>
        <taxon>Bacillota</taxon>
        <taxon>Clostridia</taxon>
        <taxon>Eubacteriales</taxon>
        <taxon>Clostridiaceae</taxon>
        <taxon>Clostridium</taxon>
    </lineage>
</organism>
<evidence type="ECO:0000313" key="2">
    <source>
        <dbReference type="Proteomes" id="UP000422764"/>
    </source>
</evidence>
<protein>
    <submittedName>
        <fullName evidence="1">Transcriptional regulator</fullName>
    </submittedName>
</protein>
<reference evidence="1 2" key="1">
    <citation type="submission" date="2019-12" db="EMBL/GenBank/DDBJ databases">
        <title>Genome sequenceing of Clostridium bovifaecis.</title>
        <authorList>
            <person name="Yao Y."/>
        </authorList>
    </citation>
    <scope>NUCLEOTIDE SEQUENCE [LARGE SCALE GENOMIC DNA]</scope>
    <source>
        <strain evidence="1 2">BXX</strain>
    </source>
</reference>
<gene>
    <name evidence="1" type="ORF">GOM49_04865</name>
</gene>
<sequence length="276" mass="31088">MSDKTKGESALKSKDVITNSNKVSITSLDSKVLVSSESENSKTIDAAVSGAIMERASKYKQGEVATEGHIILYSEEKGEVVKVYAIVSYGAFGFENGIFTFVSGSGAIPTVITFTKNENKEYTLKEYKEPMDGSEYTKSIKNMFPKNLWYKVFNSSDFPEIRKQQEGQAGKYLESIGRKAKVSSENVEKTLPNINVEASNKLFSEYTKFDSELNRFPYWLGTLEEVQNSVRYIYETSKSKTDDGYDLMIFTKKKEDGTVVKKHKYKIVGTEPKLIE</sequence>
<accession>A0A6I6EWR7</accession>
<evidence type="ECO:0000313" key="1">
    <source>
        <dbReference type="EMBL" id="QGU96793.1"/>
    </source>
</evidence>
<proteinExistence type="predicted"/>